<evidence type="ECO:0000313" key="2">
    <source>
        <dbReference type="Proteomes" id="UP001597114"/>
    </source>
</evidence>
<evidence type="ECO:0000313" key="1">
    <source>
        <dbReference type="EMBL" id="MFD1517853.1"/>
    </source>
</evidence>
<evidence type="ECO:0008006" key="3">
    <source>
        <dbReference type="Google" id="ProtNLM"/>
    </source>
</evidence>
<accession>A0ABW4EQD2</accession>
<proteinExistence type="predicted"/>
<dbReference type="InterPro" id="IPR011008">
    <property type="entry name" value="Dimeric_a/b-barrel"/>
</dbReference>
<dbReference type="Gene3D" id="3.30.70.100">
    <property type="match status" value="1"/>
</dbReference>
<gene>
    <name evidence="1" type="ORF">ACFSJD_10165</name>
</gene>
<sequence length="129" mass="14227">MPALPWIPVHEPAPATEMVVMASRFRVKGYRHVLPFLVDSIRVLAQIRRADGALGVSLVAHPLRREFFTLSAWTDRAALDAVVGAEPHRSVMRRQRAAMADSAFTFWTAPAAALPLTWEVAEERLAAAA</sequence>
<name>A0ABW4EQD2_9PSEU</name>
<dbReference type="SUPFAM" id="SSF54909">
    <property type="entry name" value="Dimeric alpha+beta barrel"/>
    <property type="match status" value="1"/>
</dbReference>
<keyword evidence="2" id="KW-1185">Reference proteome</keyword>
<protein>
    <recommendedName>
        <fullName evidence="3">DUF3291 domain-containing protein</fullName>
    </recommendedName>
</protein>
<dbReference type="RefSeq" id="WP_344719786.1">
    <property type="nucleotide sequence ID" value="NZ_BAAAUS010000006.1"/>
</dbReference>
<comment type="caution">
    <text evidence="1">The sequence shown here is derived from an EMBL/GenBank/DDBJ whole genome shotgun (WGS) entry which is preliminary data.</text>
</comment>
<organism evidence="1 2">
    <name type="scientific">Pseudonocardia yunnanensis</name>
    <dbReference type="NCBI Taxonomy" id="58107"/>
    <lineage>
        <taxon>Bacteria</taxon>
        <taxon>Bacillati</taxon>
        <taxon>Actinomycetota</taxon>
        <taxon>Actinomycetes</taxon>
        <taxon>Pseudonocardiales</taxon>
        <taxon>Pseudonocardiaceae</taxon>
        <taxon>Pseudonocardia</taxon>
    </lineage>
</organism>
<dbReference type="EMBL" id="JBHUCO010000012">
    <property type="protein sequence ID" value="MFD1517853.1"/>
    <property type="molecule type" value="Genomic_DNA"/>
</dbReference>
<reference evidence="2" key="1">
    <citation type="journal article" date="2019" name="Int. J. Syst. Evol. Microbiol.">
        <title>The Global Catalogue of Microorganisms (GCM) 10K type strain sequencing project: providing services to taxonomists for standard genome sequencing and annotation.</title>
        <authorList>
            <consortium name="The Broad Institute Genomics Platform"/>
            <consortium name="The Broad Institute Genome Sequencing Center for Infectious Disease"/>
            <person name="Wu L."/>
            <person name="Ma J."/>
        </authorList>
    </citation>
    <scope>NUCLEOTIDE SEQUENCE [LARGE SCALE GENOMIC DNA]</scope>
    <source>
        <strain evidence="2">CCM 7043</strain>
    </source>
</reference>
<dbReference type="Proteomes" id="UP001597114">
    <property type="component" value="Unassembled WGS sequence"/>
</dbReference>